<reference evidence="5" key="2">
    <citation type="submission" date="2021-03" db="UniProtKB">
        <authorList>
            <consortium name="EnsemblPlants"/>
        </authorList>
    </citation>
    <scope>IDENTIFICATION</scope>
</reference>
<feature type="domain" description="DUF4216" evidence="2">
    <location>
        <begin position="410"/>
        <end position="471"/>
    </location>
</feature>
<evidence type="ECO:0000259" key="3">
    <source>
        <dbReference type="Pfam" id="PF13960"/>
    </source>
</evidence>
<dbReference type="InterPro" id="IPR025312">
    <property type="entry name" value="DUF4216"/>
</dbReference>
<feature type="domain" description="DUF8039" evidence="4">
    <location>
        <begin position="704"/>
        <end position="773"/>
    </location>
</feature>
<evidence type="ECO:0000256" key="1">
    <source>
        <dbReference type="SAM" id="MobiDB-lite"/>
    </source>
</evidence>
<dbReference type="PANTHER" id="PTHR48258:SF9">
    <property type="entry name" value="OS01G0348150 PROTEIN"/>
    <property type="match status" value="1"/>
</dbReference>
<dbReference type="Gramene" id="evm.model.01.1849">
    <property type="protein sequence ID" value="cds.evm.model.01.1849"/>
    <property type="gene ID" value="evm.TU.01.1849"/>
</dbReference>
<feature type="region of interest" description="Disordered" evidence="1">
    <location>
        <begin position="467"/>
        <end position="493"/>
    </location>
</feature>
<dbReference type="Pfam" id="PF26133">
    <property type="entry name" value="DUF8039"/>
    <property type="match status" value="1"/>
</dbReference>
<dbReference type="Pfam" id="PF13960">
    <property type="entry name" value="DUF4218"/>
    <property type="match status" value="1"/>
</dbReference>
<reference evidence="5" key="1">
    <citation type="submission" date="2018-11" db="EMBL/GenBank/DDBJ databases">
        <authorList>
            <person name="Grassa J C."/>
        </authorList>
    </citation>
    <scope>NUCLEOTIDE SEQUENCE [LARGE SCALE GENOMIC DNA]</scope>
</reference>
<keyword evidence="6" id="KW-1185">Reference proteome</keyword>
<accession>A0A803NIR2</accession>
<sequence>MHIEKNVCESIIGTLLNIPGKTKDGFAARQDLLEMGIRTDLAPRVKVGERRKLLPAACFNLTKDEKHQVCATLANVKVPYSYSSNIRNLVSMKDLKLIGLKSHDCHALMQQLLPIAIRGISQTHVKAAITRLCFFFNAICAKTIDVSSLKPLQTEIEFTLYLLEQFFPPSFFDIMLHLIVHLVREVELGGPMYMRWMYGFERYMKILKGYVRNRSRPEGCIVECYIAEEAVEFCSEYVSNVDAIGIPKPISDENTSRGVGAGTPTFTNDEEIYLAHINVLENTSVVQPYIDEHLEHLRSVNTTRRDKWIQDEHHKTFDLWLKQKIENELRTKTVPEELKWIAKGPRNMPIKYESYLVNGRRFNTKSRDDIRVNQNSGVSIVAQTMMVSSSKDKRAVYGDMSYYGTIQEIWELDYIKFRVAVFKCDWVDSNNGFKEDRMGFKLVNLSKIGHKEDHFILASQAKQRYMANDESDTPVEDSAPNEDKQPEPKKLRGPSVCKEVLKWRSQGLKVPLKWNEHGQPIGDHCRILQTYLGHLARTMVPINFIDWPSVSDTRLSNLWDDIEAMRKAQQERRSKQEYVHRSARTMNYFRKKQVVNLLWLAQNDVLAQALDKPEHPGRVRDDTQSPQPQSKNVVDPQSENADHTQPPQPQSKNVVDPQSENVDDNQPQYANDVQPGHGNKHQLDLVDDDHIHSFDDIHTPDSQGQPCRLTIESSHKVVAKGYIISTESVDTIHCQKVVKSLRVRISEVIDADAKLPNPISDEIIKVGDTFGTFLS</sequence>
<dbReference type="PANTHER" id="PTHR48258">
    <property type="entry name" value="DUF4218 DOMAIN-CONTAINING PROTEIN-RELATED"/>
    <property type="match status" value="1"/>
</dbReference>
<feature type="compositionally biased region" description="Basic and acidic residues" evidence="1">
    <location>
        <begin position="614"/>
        <end position="623"/>
    </location>
</feature>
<dbReference type="Pfam" id="PF13952">
    <property type="entry name" value="DUF4216"/>
    <property type="match status" value="1"/>
</dbReference>
<protein>
    <recommendedName>
        <fullName evidence="7">Transposase</fullName>
    </recommendedName>
</protein>
<dbReference type="AlphaFoldDB" id="A0A803NIR2"/>
<evidence type="ECO:0000259" key="4">
    <source>
        <dbReference type="Pfam" id="PF26133"/>
    </source>
</evidence>
<evidence type="ECO:0000259" key="2">
    <source>
        <dbReference type="Pfam" id="PF13952"/>
    </source>
</evidence>
<dbReference type="InterPro" id="IPR025452">
    <property type="entry name" value="DUF4218"/>
</dbReference>
<evidence type="ECO:0008006" key="7">
    <source>
        <dbReference type="Google" id="ProtNLM"/>
    </source>
</evidence>
<feature type="domain" description="DUF4218" evidence="3">
    <location>
        <begin position="139"/>
        <end position="243"/>
    </location>
</feature>
<feature type="region of interest" description="Disordered" evidence="1">
    <location>
        <begin position="614"/>
        <end position="683"/>
    </location>
</feature>
<evidence type="ECO:0000313" key="5">
    <source>
        <dbReference type="EnsemblPlants" id="cds.evm.model.01.1849"/>
    </source>
</evidence>
<organism evidence="5 6">
    <name type="scientific">Cannabis sativa</name>
    <name type="common">Hemp</name>
    <name type="synonym">Marijuana</name>
    <dbReference type="NCBI Taxonomy" id="3483"/>
    <lineage>
        <taxon>Eukaryota</taxon>
        <taxon>Viridiplantae</taxon>
        <taxon>Streptophyta</taxon>
        <taxon>Embryophyta</taxon>
        <taxon>Tracheophyta</taxon>
        <taxon>Spermatophyta</taxon>
        <taxon>Magnoliopsida</taxon>
        <taxon>eudicotyledons</taxon>
        <taxon>Gunneridae</taxon>
        <taxon>Pentapetalae</taxon>
        <taxon>rosids</taxon>
        <taxon>fabids</taxon>
        <taxon>Rosales</taxon>
        <taxon>Cannabaceae</taxon>
        <taxon>Cannabis</taxon>
    </lineage>
</organism>
<dbReference type="InterPro" id="IPR058352">
    <property type="entry name" value="DUF8039"/>
</dbReference>
<dbReference type="EnsemblPlants" id="evm.model.01.1849">
    <property type="protein sequence ID" value="cds.evm.model.01.1849"/>
    <property type="gene ID" value="evm.TU.01.1849"/>
</dbReference>
<feature type="compositionally biased region" description="Basic and acidic residues" evidence="1">
    <location>
        <begin position="481"/>
        <end position="490"/>
    </location>
</feature>
<dbReference type="EMBL" id="UZAU01000050">
    <property type="status" value="NOT_ANNOTATED_CDS"/>
    <property type="molecule type" value="Genomic_DNA"/>
</dbReference>
<evidence type="ECO:0000313" key="6">
    <source>
        <dbReference type="Proteomes" id="UP000596661"/>
    </source>
</evidence>
<name>A0A803NIR2_CANSA</name>
<proteinExistence type="predicted"/>
<dbReference type="Proteomes" id="UP000596661">
    <property type="component" value="Chromosome 1"/>
</dbReference>
<feature type="compositionally biased region" description="Polar residues" evidence="1">
    <location>
        <begin position="624"/>
        <end position="671"/>
    </location>
</feature>